<keyword evidence="2" id="KW-0238">DNA-binding</keyword>
<dbReference type="VEuPathDB" id="FungiDB:MFRU_002g02400"/>
<organism evidence="5 6">
    <name type="scientific">Monilinia fructicola</name>
    <name type="common">Brown rot fungus</name>
    <name type="synonym">Ciboria fructicola</name>
    <dbReference type="NCBI Taxonomy" id="38448"/>
    <lineage>
        <taxon>Eukaryota</taxon>
        <taxon>Fungi</taxon>
        <taxon>Dikarya</taxon>
        <taxon>Ascomycota</taxon>
        <taxon>Pezizomycotina</taxon>
        <taxon>Leotiomycetes</taxon>
        <taxon>Helotiales</taxon>
        <taxon>Sclerotiniaceae</taxon>
        <taxon>Monilinia</taxon>
    </lineage>
</organism>
<feature type="compositionally biased region" description="Basic and acidic residues" evidence="3">
    <location>
        <begin position="33"/>
        <end position="69"/>
    </location>
</feature>
<feature type="domain" description="Up-regulated during septation protein 1" evidence="4">
    <location>
        <begin position="79"/>
        <end position="133"/>
    </location>
</feature>
<evidence type="ECO:0000313" key="5">
    <source>
        <dbReference type="EMBL" id="KAA8575204.1"/>
    </source>
</evidence>
<proteinExistence type="predicted"/>
<protein>
    <recommendedName>
        <fullName evidence="4">Up-regulated during septation protein 1 domain-containing protein</fullName>
    </recommendedName>
</protein>
<keyword evidence="1" id="KW-0963">Cytoplasm</keyword>
<dbReference type="AlphaFoldDB" id="A0A5M9K085"/>
<feature type="region of interest" description="Disordered" evidence="3">
    <location>
        <begin position="221"/>
        <end position="244"/>
    </location>
</feature>
<dbReference type="EMBL" id="VICG01000002">
    <property type="protein sequence ID" value="KAA8575204.1"/>
    <property type="molecule type" value="Genomic_DNA"/>
</dbReference>
<feature type="compositionally biased region" description="Polar residues" evidence="3">
    <location>
        <begin position="73"/>
        <end position="85"/>
    </location>
</feature>
<feature type="region of interest" description="Disordered" evidence="3">
    <location>
        <begin position="1"/>
        <end position="94"/>
    </location>
</feature>
<dbReference type="PANTHER" id="PTHR42963">
    <property type="entry name" value="CHROMOSOME PARTITION PROTEIN MUKB"/>
    <property type="match status" value="1"/>
</dbReference>
<reference evidence="5 6" key="1">
    <citation type="submission" date="2019-06" db="EMBL/GenBank/DDBJ databases">
        <title>Genome Sequence of the Brown Rot Fungal Pathogen Monilinia fructicola.</title>
        <authorList>
            <person name="De Miccolis Angelini R.M."/>
            <person name="Landi L."/>
            <person name="Abate D."/>
            <person name="Pollastro S."/>
            <person name="Romanazzi G."/>
            <person name="Faretra F."/>
        </authorList>
    </citation>
    <scope>NUCLEOTIDE SEQUENCE [LARGE SCALE GENOMIC DNA]</scope>
    <source>
        <strain evidence="5 6">Mfrc123</strain>
    </source>
</reference>
<keyword evidence="6" id="KW-1185">Reference proteome</keyword>
<evidence type="ECO:0000256" key="3">
    <source>
        <dbReference type="SAM" id="MobiDB-lite"/>
    </source>
</evidence>
<dbReference type="Pfam" id="PF15456">
    <property type="entry name" value="Uds1"/>
    <property type="match status" value="1"/>
</dbReference>
<evidence type="ECO:0000259" key="4">
    <source>
        <dbReference type="Pfam" id="PF15456"/>
    </source>
</evidence>
<dbReference type="GO" id="GO:0005737">
    <property type="term" value="C:cytoplasm"/>
    <property type="evidence" value="ECO:0007669"/>
    <property type="project" value="TreeGrafter"/>
</dbReference>
<feature type="compositionally biased region" description="Basic and acidic residues" evidence="3">
    <location>
        <begin position="1"/>
        <end position="12"/>
    </location>
</feature>
<accession>A0A5M9K085</accession>
<gene>
    <name evidence="5" type="ORF">EYC84_004401</name>
</gene>
<evidence type="ECO:0000256" key="2">
    <source>
        <dbReference type="ARBA" id="ARBA00023125"/>
    </source>
</evidence>
<dbReference type="InterPro" id="IPR050308">
    <property type="entry name" value="MukB/SMC"/>
</dbReference>
<dbReference type="PANTHER" id="PTHR42963:SF1">
    <property type="entry name" value="DUF4476 DOMAIN-CONTAINING PROTEIN"/>
    <property type="match status" value="1"/>
</dbReference>
<comment type="caution">
    <text evidence="5">The sequence shown here is derived from an EMBL/GenBank/DDBJ whole genome shotgun (WGS) entry which is preliminary data.</text>
</comment>
<evidence type="ECO:0000256" key="1">
    <source>
        <dbReference type="ARBA" id="ARBA00022490"/>
    </source>
</evidence>
<dbReference type="Proteomes" id="UP000322873">
    <property type="component" value="Unassembled WGS sequence"/>
</dbReference>
<name>A0A5M9K085_MONFR</name>
<dbReference type="GO" id="GO:0003677">
    <property type="term" value="F:DNA binding"/>
    <property type="evidence" value="ECO:0007669"/>
    <property type="project" value="UniProtKB-KW"/>
</dbReference>
<dbReference type="InterPro" id="IPR029191">
    <property type="entry name" value="Uds1"/>
</dbReference>
<sequence length="336" mass="37808">MPSRGERDQLESRKRKSMASQDLGYEAFDGQGDDYRNDRRPVKDRKENRESRDSDYGVKERRAAGRRYDVQAPDTSIVSGRSNSDQIREADLEREASEKKCEDLAAELWSLEKRLIEPEHRLLKHTAGILQMTHKGPKTNPGEDTRQGGIPGKPGKMSLMREAFIGNWIPWICLLVLFGMNQTLETSSSEKSKEHMQLISTTEQKLEDLNSALREVIIKANPDASHKPVPRARTNSQGKPTEAGETLQDHLDYLEQGIATLDLEHSTARRKADELNASMEGTLEELNREVKGLLSPTHPELQEPPSNHGTANWFEGATELFPGCYCLGRRGTYKGG</sequence>
<feature type="region of interest" description="Disordered" evidence="3">
    <location>
        <begin position="132"/>
        <end position="153"/>
    </location>
</feature>
<evidence type="ECO:0000313" key="6">
    <source>
        <dbReference type="Proteomes" id="UP000322873"/>
    </source>
</evidence>